<dbReference type="Pfam" id="PF00075">
    <property type="entry name" value="RNase_H"/>
    <property type="match status" value="1"/>
</dbReference>
<dbReference type="InterPro" id="IPR009027">
    <property type="entry name" value="Ribosomal_bL9/RNase_H1_N"/>
</dbReference>
<keyword evidence="4" id="KW-0255">Endonuclease</keyword>
<evidence type="ECO:0000256" key="6">
    <source>
        <dbReference type="SAM" id="MobiDB-lite"/>
    </source>
</evidence>
<protein>
    <recommendedName>
        <fullName evidence="4">Ribonuclease H1</fullName>
        <shortName evidence="4">RNase H1</shortName>
        <ecNumber evidence="4">3.1.26.4</ecNumber>
    </recommendedName>
</protein>
<comment type="caution">
    <text evidence="8">The sequence shown here is derived from an EMBL/GenBank/DDBJ whole genome shotgun (WGS) entry which is preliminary data.</text>
</comment>
<feature type="compositionally biased region" description="Polar residues" evidence="6">
    <location>
        <begin position="122"/>
        <end position="131"/>
    </location>
</feature>
<dbReference type="InterPro" id="IPR012337">
    <property type="entry name" value="RNaseH-like_sf"/>
</dbReference>
<dbReference type="InterPro" id="IPR011320">
    <property type="entry name" value="RNase_H1_N"/>
</dbReference>
<evidence type="ECO:0000259" key="7">
    <source>
        <dbReference type="PROSITE" id="PS50879"/>
    </source>
</evidence>
<comment type="similarity">
    <text evidence="2 4">Belongs to the RNase H family.</text>
</comment>
<keyword evidence="5" id="KW-0175">Coiled coil</keyword>
<dbReference type="PIRSF" id="PIRSF036852">
    <property type="entry name" value="Ribonuclease_H1_euk"/>
    <property type="match status" value="1"/>
</dbReference>
<dbReference type="InterPro" id="IPR050092">
    <property type="entry name" value="RNase_H"/>
</dbReference>
<comment type="function">
    <text evidence="4">Endonuclease that specifically degrades the RNA of RNA-DNA hybrids.</text>
</comment>
<dbReference type="Gene3D" id="3.40.970.10">
    <property type="entry name" value="Ribonuclease H1, N-terminal domain"/>
    <property type="match status" value="1"/>
</dbReference>
<evidence type="ECO:0000256" key="3">
    <source>
        <dbReference type="ARBA" id="ARBA00022842"/>
    </source>
</evidence>
<evidence type="ECO:0000313" key="9">
    <source>
        <dbReference type="Proteomes" id="UP001549920"/>
    </source>
</evidence>
<accession>A0ABR3IGZ7</accession>
<feature type="compositionally biased region" description="Low complexity" evidence="6">
    <location>
        <begin position="94"/>
        <end position="120"/>
    </location>
</feature>
<reference evidence="8 9" key="1">
    <citation type="submission" date="2024-06" db="EMBL/GenBank/DDBJ databases">
        <title>A chromosome-level genome assembly of beet webworm, Loxostege sticticalis.</title>
        <authorList>
            <person name="Zhang Y."/>
        </authorList>
    </citation>
    <scope>NUCLEOTIDE SEQUENCE [LARGE SCALE GENOMIC DNA]</scope>
    <source>
        <strain evidence="8">AQ026</strain>
        <tissue evidence="8">Whole body</tissue>
    </source>
</reference>
<feature type="region of interest" description="Disordered" evidence="6">
    <location>
        <begin position="176"/>
        <end position="204"/>
    </location>
</feature>
<comment type="cofactor">
    <cofactor evidence="1 4">
        <name>Mg(2+)</name>
        <dbReference type="ChEBI" id="CHEBI:18420"/>
    </cofactor>
</comment>
<organism evidence="8 9">
    <name type="scientific">Loxostege sticticalis</name>
    <name type="common">Beet webworm moth</name>
    <dbReference type="NCBI Taxonomy" id="481309"/>
    <lineage>
        <taxon>Eukaryota</taxon>
        <taxon>Metazoa</taxon>
        <taxon>Ecdysozoa</taxon>
        <taxon>Arthropoda</taxon>
        <taxon>Hexapoda</taxon>
        <taxon>Insecta</taxon>
        <taxon>Pterygota</taxon>
        <taxon>Neoptera</taxon>
        <taxon>Endopterygota</taxon>
        <taxon>Lepidoptera</taxon>
        <taxon>Glossata</taxon>
        <taxon>Ditrysia</taxon>
        <taxon>Pyraloidea</taxon>
        <taxon>Crambidae</taxon>
        <taxon>Pyraustinae</taxon>
        <taxon>Loxostege</taxon>
    </lineage>
</organism>
<name>A0ABR3IGZ7_LOXSC</name>
<keyword evidence="4" id="KW-0378">Hydrolase</keyword>
<proteinExistence type="inferred from homology"/>
<feature type="coiled-coil region" evidence="5">
    <location>
        <begin position="147"/>
        <end position="174"/>
    </location>
</feature>
<feature type="compositionally biased region" description="Low complexity" evidence="6">
    <location>
        <begin position="132"/>
        <end position="141"/>
    </location>
</feature>
<dbReference type="InterPro" id="IPR036397">
    <property type="entry name" value="RNaseH_sf"/>
</dbReference>
<dbReference type="SUPFAM" id="SSF53098">
    <property type="entry name" value="Ribonuclease H-like"/>
    <property type="match status" value="1"/>
</dbReference>
<dbReference type="InterPro" id="IPR017067">
    <property type="entry name" value="RNase_H1_euk"/>
</dbReference>
<feature type="domain" description="RNase H type-1" evidence="7">
    <location>
        <begin position="209"/>
        <end position="355"/>
    </location>
</feature>
<gene>
    <name evidence="8" type="ORF">ABMA27_011617</name>
</gene>
<evidence type="ECO:0000313" key="8">
    <source>
        <dbReference type="EMBL" id="KAL0895507.1"/>
    </source>
</evidence>
<evidence type="ECO:0000256" key="5">
    <source>
        <dbReference type="SAM" id="Coils"/>
    </source>
</evidence>
<dbReference type="EC" id="3.1.26.4" evidence="4"/>
<feature type="compositionally biased region" description="Polar residues" evidence="6">
    <location>
        <begin position="82"/>
        <end position="93"/>
    </location>
</feature>
<evidence type="ECO:0000256" key="2">
    <source>
        <dbReference type="ARBA" id="ARBA00005300"/>
    </source>
</evidence>
<dbReference type="InterPro" id="IPR002156">
    <property type="entry name" value="RNaseH_domain"/>
</dbReference>
<dbReference type="Pfam" id="PF01693">
    <property type="entry name" value="Cauli_VI"/>
    <property type="match status" value="1"/>
</dbReference>
<dbReference type="InterPro" id="IPR037056">
    <property type="entry name" value="RNase_H1_N_sf"/>
</dbReference>
<comment type="catalytic activity">
    <reaction evidence="4">
        <text>Endonucleolytic cleavage to 5'-phosphomonoester.</text>
        <dbReference type="EC" id="3.1.26.4"/>
    </reaction>
</comment>
<evidence type="ECO:0000256" key="1">
    <source>
        <dbReference type="ARBA" id="ARBA00001946"/>
    </source>
</evidence>
<feature type="region of interest" description="Disordered" evidence="6">
    <location>
        <begin position="82"/>
        <end position="144"/>
    </location>
</feature>
<sequence length="360" mass="39793">MFMLKTVTQKALSSFLVYKNVLRVFKMPFYAVAKGRTPGIFMNWADCEAQVKGFSGARYKKFDSAQAAQDFISSIVSHNTLPINNSHNSKPQNYPSSSSNNLKRSYSKSSSNTNSYKPPSDYSKQNETYQNDSQDSDGFSDGSDDLNAILTKQLDDVEKRLKGFEKNVDKIIKKSTKTSKDGGRKAILIDPPQPKRKRASGGVDFETDNEGYVQVYTDGACSSNGRNGARAGLGIYWGDGHPLNASEPVSGRATNNCGEIQAATKAIKVALQNGVKRLSINTDSKFLINSVTKWMPGWKKKGWKLQSGEPVKNETDFKDLDSVQNKLDIKWNYVEAHRGIHGNEMADQLAKAGAALYQPK</sequence>
<keyword evidence="4" id="KW-0540">Nuclease</keyword>
<keyword evidence="3 4" id="KW-0460">Magnesium</keyword>
<keyword evidence="4" id="KW-0479">Metal-binding</keyword>
<dbReference type="CDD" id="cd09280">
    <property type="entry name" value="RNase_HI_eukaryote_like"/>
    <property type="match status" value="1"/>
</dbReference>
<dbReference type="PROSITE" id="PS50879">
    <property type="entry name" value="RNASE_H_1"/>
    <property type="match status" value="1"/>
</dbReference>
<evidence type="ECO:0000256" key="4">
    <source>
        <dbReference type="PIRNR" id="PIRNR036852"/>
    </source>
</evidence>
<dbReference type="Gene3D" id="3.30.420.10">
    <property type="entry name" value="Ribonuclease H-like superfamily/Ribonuclease H"/>
    <property type="match status" value="1"/>
</dbReference>
<dbReference type="Proteomes" id="UP001549920">
    <property type="component" value="Unassembled WGS sequence"/>
</dbReference>
<dbReference type="PANTHER" id="PTHR10642">
    <property type="entry name" value="RIBONUCLEASE H1"/>
    <property type="match status" value="1"/>
</dbReference>
<keyword evidence="9" id="KW-1185">Reference proteome</keyword>
<dbReference type="SUPFAM" id="SSF55658">
    <property type="entry name" value="L9 N-domain-like"/>
    <property type="match status" value="1"/>
</dbReference>
<dbReference type="PANTHER" id="PTHR10642:SF31">
    <property type="entry name" value="RIBONUCLEASE H1"/>
    <property type="match status" value="1"/>
</dbReference>
<dbReference type="EMBL" id="JBEUOH010000003">
    <property type="protein sequence ID" value="KAL0895507.1"/>
    <property type="molecule type" value="Genomic_DNA"/>
</dbReference>